<organism evidence="2 3">
    <name type="scientific">Hydra vulgaris</name>
    <name type="common">Hydra</name>
    <name type="synonym">Hydra attenuata</name>
    <dbReference type="NCBI Taxonomy" id="6087"/>
    <lineage>
        <taxon>Eukaryota</taxon>
        <taxon>Metazoa</taxon>
        <taxon>Cnidaria</taxon>
        <taxon>Hydrozoa</taxon>
        <taxon>Hydroidolina</taxon>
        <taxon>Anthoathecata</taxon>
        <taxon>Aplanulata</taxon>
        <taxon>Hydridae</taxon>
        <taxon>Hydra</taxon>
    </lineage>
</organism>
<evidence type="ECO:0000313" key="2">
    <source>
        <dbReference type="Proteomes" id="UP001652625"/>
    </source>
</evidence>
<protein>
    <submittedName>
        <fullName evidence="3">Unconventional myosin-VI-like</fullName>
    </submittedName>
</protein>
<feature type="compositionally biased region" description="Basic and acidic residues" evidence="1">
    <location>
        <begin position="112"/>
        <end position="178"/>
    </location>
</feature>
<reference evidence="3" key="1">
    <citation type="submission" date="2025-08" db="UniProtKB">
        <authorList>
            <consortium name="RefSeq"/>
        </authorList>
    </citation>
    <scope>IDENTIFICATION</scope>
</reference>
<feature type="region of interest" description="Disordered" evidence="1">
    <location>
        <begin position="109"/>
        <end position="189"/>
    </location>
</feature>
<sequence length="189" mass="22489">MTFEDPNISDTNLFFTSLVPLKLIGVNQEKKEENLLWSNPKPTSTLFCRPLKLQFTMETKKTILNEKTHFDKQIEKLQLLKTTIHMKNVFIQYSLSMTMLDGYKKNTKKLQARKEEDKEARKEEDKEARKEEDKEARKEEDKEARKEEDKEAREEEDEEARKEEDKEARKEEDKEARKEKKAGKSNNES</sequence>
<dbReference type="Proteomes" id="UP001652625">
    <property type="component" value="Chromosome 15"/>
</dbReference>
<dbReference type="GeneID" id="136091996"/>
<evidence type="ECO:0000313" key="3">
    <source>
        <dbReference type="RefSeq" id="XP_065675787.1"/>
    </source>
</evidence>
<name>A0ABM4DMK1_HYDVU</name>
<evidence type="ECO:0000256" key="1">
    <source>
        <dbReference type="SAM" id="MobiDB-lite"/>
    </source>
</evidence>
<accession>A0ABM4DMK1</accession>
<proteinExistence type="predicted"/>
<dbReference type="RefSeq" id="XP_065675787.1">
    <property type="nucleotide sequence ID" value="XM_065819715.1"/>
</dbReference>
<gene>
    <name evidence="3" type="primary">LOC136091996</name>
</gene>
<keyword evidence="2" id="KW-1185">Reference proteome</keyword>